<evidence type="ECO:0000256" key="2">
    <source>
        <dbReference type="ARBA" id="ARBA00004651"/>
    </source>
</evidence>
<sequence length="433" mass="49146">MFRILFRLYLVTIVSFSAAIYLVPDLVIKVFHERFVTYNLDYSRGLQTLIVRQFHAVPEAQWPALAAEMDSDFQPLHIVLTRKDDDAFTLYERERLQAGENVVRIGDWGWRTLAVAPLNEQMAVQMVVPPDPMDVSLLYWSINVLIGATMLACLLLWLRPHWRDLERLKSTAERFGKGHLSERTQIAKSSNIGSLANVFDTMAGDIENLLNQQRDLLNAVSHELRTPLTRLDFGLALALSEDLPVASRERLQGLVGHIRELDELVLELLSYSRLQNPARVPEQVEVLLDEFIDSILGSVDDELESPDIVIDVLLHGQLERFSLDPRLTARAIQNLLRNAMRYCEKRIQIGVRVCPKGCEIWVDDDGIGIPDDERERIFEPFYRLDRSRDRATGGFGLGLAISRRALEAQGGTLTVEASPLGGARFRLWLPTPV</sequence>
<dbReference type="InterPro" id="IPR004358">
    <property type="entry name" value="Sig_transdc_His_kin-like_C"/>
</dbReference>
<feature type="domain" description="HAMP" evidence="12">
    <location>
        <begin position="159"/>
        <end position="211"/>
    </location>
</feature>
<keyword evidence="4" id="KW-1003">Cell membrane</keyword>
<evidence type="ECO:0000256" key="5">
    <source>
        <dbReference type="ARBA" id="ARBA00022553"/>
    </source>
</evidence>
<keyword evidence="6" id="KW-0808">Transferase</keyword>
<comment type="catalytic activity">
    <reaction evidence="1">
        <text>ATP + protein L-histidine = ADP + protein N-phospho-L-histidine.</text>
        <dbReference type="EC" id="2.7.13.3"/>
    </reaction>
</comment>
<keyword evidence="9 13" id="KW-0067">ATP-binding</keyword>
<dbReference type="PROSITE" id="PS50109">
    <property type="entry name" value="HIS_KIN"/>
    <property type="match status" value="1"/>
</dbReference>
<evidence type="ECO:0000256" key="3">
    <source>
        <dbReference type="ARBA" id="ARBA00012438"/>
    </source>
</evidence>
<feature type="transmembrane region" description="Helical" evidence="10">
    <location>
        <begin position="7"/>
        <end position="24"/>
    </location>
</feature>
<dbReference type="EMBL" id="JARBWL010000002">
    <property type="protein sequence ID" value="MDI2595533.1"/>
    <property type="molecule type" value="Genomic_DNA"/>
</dbReference>
<feature type="domain" description="Histidine kinase" evidence="11">
    <location>
        <begin position="219"/>
        <end position="433"/>
    </location>
</feature>
<evidence type="ECO:0000256" key="8">
    <source>
        <dbReference type="ARBA" id="ARBA00022777"/>
    </source>
</evidence>
<dbReference type="CDD" id="cd00082">
    <property type="entry name" value="HisKA"/>
    <property type="match status" value="1"/>
</dbReference>
<dbReference type="Gene3D" id="6.10.340.10">
    <property type="match status" value="1"/>
</dbReference>
<evidence type="ECO:0000256" key="1">
    <source>
        <dbReference type="ARBA" id="ARBA00000085"/>
    </source>
</evidence>
<dbReference type="InterPro" id="IPR050980">
    <property type="entry name" value="2C_sensor_his_kinase"/>
</dbReference>
<dbReference type="InterPro" id="IPR005467">
    <property type="entry name" value="His_kinase_dom"/>
</dbReference>
<organism evidence="13 14">
    <name type="scientific">Pseudomonas fungipugnans</name>
    <dbReference type="NCBI Taxonomy" id="3024217"/>
    <lineage>
        <taxon>Bacteria</taxon>
        <taxon>Pseudomonadati</taxon>
        <taxon>Pseudomonadota</taxon>
        <taxon>Gammaproteobacteria</taxon>
        <taxon>Pseudomonadales</taxon>
        <taxon>Pseudomonadaceae</taxon>
        <taxon>Pseudomonas</taxon>
    </lineage>
</organism>
<dbReference type="Pfam" id="PF02518">
    <property type="entry name" value="HATPase_c"/>
    <property type="match status" value="1"/>
</dbReference>
<dbReference type="SUPFAM" id="SSF47384">
    <property type="entry name" value="Homodimeric domain of signal transducing histidine kinase"/>
    <property type="match status" value="1"/>
</dbReference>
<dbReference type="InterPro" id="IPR003660">
    <property type="entry name" value="HAMP_dom"/>
</dbReference>
<name>A0ABT6QXA4_9PSED</name>
<keyword evidence="10" id="KW-0472">Membrane</keyword>
<evidence type="ECO:0000313" key="14">
    <source>
        <dbReference type="Proteomes" id="UP001159100"/>
    </source>
</evidence>
<evidence type="ECO:0000256" key="4">
    <source>
        <dbReference type="ARBA" id="ARBA00022475"/>
    </source>
</evidence>
<dbReference type="Gene3D" id="3.30.565.10">
    <property type="entry name" value="Histidine kinase-like ATPase, C-terminal domain"/>
    <property type="match status" value="1"/>
</dbReference>
<dbReference type="SMART" id="SM00304">
    <property type="entry name" value="HAMP"/>
    <property type="match status" value="1"/>
</dbReference>
<accession>A0ABT6QXA4</accession>
<dbReference type="SMART" id="SM00388">
    <property type="entry name" value="HisKA"/>
    <property type="match status" value="1"/>
</dbReference>
<dbReference type="InterPro" id="IPR003661">
    <property type="entry name" value="HisK_dim/P_dom"/>
</dbReference>
<dbReference type="EC" id="2.7.13.3" evidence="3"/>
<reference evidence="13 14" key="1">
    <citation type="submission" date="2023-02" db="EMBL/GenBank/DDBJ databases">
        <title>Pseudomonas chrutzelriedensis sp. nov., a potently antifungal strain isolated from moss.</title>
        <authorList>
            <person name="Schnyder A."/>
            <person name="Kalawong R."/>
            <person name="Eberl L."/>
            <person name="Agnoli K."/>
        </authorList>
    </citation>
    <scope>NUCLEOTIDE SEQUENCE [LARGE SCALE GENOMIC DNA]</scope>
    <source>
        <strain evidence="13 14">681</strain>
    </source>
</reference>
<evidence type="ECO:0000259" key="11">
    <source>
        <dbReference type="PROSITE" id="PS50109"/>
    </source>
</evidence>
<feature type="transmembrane region" description="Helical" evidence="10">
    <location>
        <begin position="137"/>
        <end position="158"/>
    </location>
</feature>
<dbReference type="GO" id="GO:0005524">
    <property type="term" value="F:ATP binding"/>
    <property type="evidence" value="ECO:0007669"/>
    <property type="project" value="UniProtKB-KW"/>
</dbReference>
<dbReference type="InterPro" id="IPR036097">
    <property type="entry name" value="HisK_dim/P_sf"/>
</dbReference>
<evidence type="ECO:0000313" key="13">
    <source>
        <dbReference type="EMBL" id="MDI2595533.1"/>
    </source>
</evidence>
<dbReference type="PROSITE" id="PS50885">
    <property type="entry name" value="HAMP"/>
    <property type="match status" value="1"/>
</dbReference>
<evidence type="ECO:0000259" key="12">
    <source>
        <dbReference type="PROSITE" id="PS50885"/>
    </source>
</evidence>
<comment type="caution">
    <text evidence="13">The sequence shown here is derived from an EMBL/GenBank/DDBJ whole genome shotgun (WGS) entry which is preliminary data.</text>
</comment>
<dbReference type="SUPFAM" id="SSF55874">
    <property type="entry name" value="ATPase domain of HSP90 chaperone/DNA topoisomerase II/histidine kinase"/>
    <property type="match status" value="1"/>
</dbReference>
<keyword evidence="8" id="KW-0418">Kinase</keyword>
<comment type="subcellular location">
    <subcellularLocation>
        <location evidence="2">Cell membrane</location>
        <topology evidence="2">Multi-pass membrane protein</topology>
    </subcellularLocation>
</comment>
<keyword evidence="7" id="KW-0547">Nucleotide-binding</keyword>
<dbReference type="InterPro" id="IPR036890">
    <property type="entry name" value="HATPase_C_sf"/>
</dbReference>
<keyword evidence="10" id="KW-1133">Transmembrane helix</keyword>
<keyword evidence="14" id="KW-1185">Reference proteome</keyword>
<dbReference type="PRINTS" id="PR00344">
    <property type="entry name" value="BCTRLSENSOR"/>
</dbReference>
<keyword evidence="10" id="KW-0812">Transmembrane</keyword>
<gene>
    <name evidence="13" type="ORF">POF45_29520</name>
</gene>
<dbReference type="CDD" id="cd06225">
    <property type="entry name" value="HAMP"/>
    <property type="match status" value="1"/>
</dbReference>
<proteinExistence type="predicted"/>
<keyword evidence="5" id="KW-0597">Phosphoprotein</keyword>
<dbReference type="SMART" id="SM00387">
    <property type="entry name" value="HATPase_c"/>
    <property type="match status" value="1"/>
</dbReference>
<dbReference type="PANTHER" id="PTHR44936:SF10">
    <property type="entry name" value="SENSOR PROTEIN RSTB"/>
    <property type="match status" value="1"/>
</dbReference>
<dbReference type="Pfam" id="PF00512">
    <property type="entry name" value="HisKA"/>
    <property type="match status" value="1"/>
</dbReference>
<dbReference type="RefSeq" id="WP_282317411.1">
    <property type="nucleotide sequence ID" value="NZ_JARBWL010000002.1"/>
</dbReference>
<dbReference type="InterPro" id="IPR003594">
    <property type="entry name" value="HATPase_dom"/>
</dbReference>
<evidence type="ECO:0000256" key="10">
    <source>
        <dbReference type="SAM" id="Phobius"/>
    </source>
</evidence>
<protein>
    <recommendedName>
        <fullName evidence="3">histidine kinase</fullName>
        <ecNumber evidence="3">2.7.13.3</ecNumber>
    </recommendedName>
</protein>
<dbReference type="Proteomes" id="UP001159100">
    <property type="component" value="Unassembled WGS sequence"/>
</dbReference>
<evidence type="ECO:0000256" key="6">
    <source>
        <dbReference type="ARBA" id="ARBA00022679"/>
    </source>
</evidence>
<dbReference type="Gene3D" id="1.10.287.130">
    <property type="match status" value="1"/>
</dbReference>
<evidence type="ECO:0000256" key="9">
    <source>
        <dbReference type="ARBA" id="ARBA00022840"/>
    </source>
</evidence>
<dbReference type="PANTHER" id="PTHR44936">
    <property type="entry name" value="SENSOR PROTEIN CREC"/>
    <property type="match status" value="1"/>
</dbReference>
<evidence type="ECO:0000256" key="7">
    <source>
        <dbReference type="ARBA" id="ARBA00022741"/>
    </source>
</evidence>